<protein>
    <submittedName>
        <fullName evidence="1">Uncharacterized protein</fullName>
    </submittedName>
</protein>
<dbReference type="RefSeq" id="WP_074567772.1">
    <property type="nucleotide sequence ID" value="NZ_CP093424.1"/>
</dbReference>
<gene>
    <name evidence="1" type="ORF">BACERE00191_05075</name>
</gene>
<organism evidence="1 2">
    <name type="scientific">Bacillus pacificus</name>
    <dbReference type="NCBI Taxonomy" id="2026187"/>
    <lineage>
        <taxon>Bacteria</taxon>
        <taxon>Bacillati</taxon>
        <taxon>Bacillota</taxon>
        <taxon>Bacilli</taxon>
        <taxon>Bacillales</taxon>
        <taxon>Bacillaceae</taxon>
        <taxon>Bacillus</taxon>
        <taxon>Bacillus cereus group</taxon>
    </lineage>
</organism>
<proteinExistence type="predicted"/>
<accession>A0A1Y6AN71</accession>
<sequence>MFAGSFCKIKSIHYVNTSCYCASAALIQIDMQVKRMENKEHEQKYDLSKIYTYEEHPDKI</sequence>
<evidence type="ECO:0000313" key="1">
    <source>
        <dbReference type="EMBL" id="SME39796.1"/>
    </source>
</evidence>
<dbReference type="EMBL" id="FWZB01000050">
    <property type="protein sequence ID" value="SME39796.1"/>
    <property type="molecule type" value="Genomic_DNA"/>
</dbReference>
<dbReference type="AlphaFoldDB" id="A0A1Y6AN71"/>
<accession>A0A3P1B7K6</accession>
<evidence type="ECO:0000313" key="2">
    <source>
        <dbReference type="Proteomes" id="UP000194499"/>
    </source>
</evidence>
<dbReference type="Proteomes" id="UP000194499">
    <property type="component" value="Unassembled WGS sequence"/>
</dbReference>
<name>A0A1Y6AN71_9BACI</name>
<reference evidence="2" key="1">
    <citation type="submission" date="2017-04" db="EMBL/GenBank/DDBJ databases">
        <authorList>
            <person name="Criscuolo A."/>
        </authorList>
    </citation>
    <scope>NUCLEOTIDE SEQUENCE [LARGE SCALE GENOMIC DNA]</scope>
</reference>